<dbReference type="GO" id="GO:0004803">
    <property type="term" value="F:transposase activity"/>
    <property type="evidence" value="ECO:0007669"/>
    <property type="project" value="InterPro"/>
</dbReference>
<accession>A0A1G2BWX9</accession>
<feature type="transmembrane region" description="Helical" evidence="1">
    <location>
        <begin position="111"/>
        <end position="129"/>
    </location>
</feature>
<keyword evidence="1" id="KW-0812">Transmembrane</keyword>
<dbReference type="STRING" id="1798553.A3H70_05570"/>
<dbReference type="GO" id="GO:0003677">
    <property type="term" value="F:DNA binding"/>
    <property type="evidence" value="ECO:0007669"/>
    <property type="project" value="InterPro"/>
</dbReference>
<organism evidence="3 4">
    <name type="scientific">Candidatus Komeilibacteria bacterium RIFCSPLOWO2_02_FULL_48_11</name>
    <dbReference type="NCBI Taxonomy" id="1798553"/>
    <lineage>
        <taxon>Bacteria</taxon>
        <taxon>Candidatus Komeiliibacteriota</taxon>
    </lineage>
</organism>
<dbReference type="PANTHER" id="PTHR30007:SF1">
    <property type="entry name" value="BLR1914 PROTEIN"/>
    <property type="match status" value="1"/>
</dbReference>
<evidence type="ECO:0000259" key="2">
    <source>
        <dbReference type="Pfam" id="PF01609"/>
    </source>
</evidence>
<dbReference type="InterPro" id="IPR002559">
    <property type="entry name" value="Transposase_11"/>
</dbReference>
<dbReference type="EMBL" id="MHKO01000007">
    <property type="protein sequence ID" value="OGY93019.1"/>
    <property type="molecule type" value="Genomic_DNA"/>
</dbReference>
<dbReference type="AlphaFoldDB" id="A0A1G2BWX9"/>
<dbReference type="Proteomes" id="UP000178109">
    <property type="component" value="Unassembled WGS sequence"/>
</dbReference>
<protein>
    <submittedName>
        <fullName evidence="3">Transposase</fullName>
    </submittedName>
</protein>
<keyword evidence="1" id="KW-0472">Membrane</keyword>
<dbReference type="GO" id="GO:0006313">
    <property type="term" value="P:DNA transposition"/>
    <property type="evidence" value="ECO:0007669"/>
    <property type="project" value="InterPro"/>
</dbReference>
<proteinExistence type="predicted"/>
<reference evidence="3 4" key="1">
    <citation type="journal article" date="2016" name="Nat. Commun.">
        <title>Thousands of microbial genomes shed light on interconnected biogeochemical processes in an aquifer system.</title>
        <authorList>
            <person name="Anantharaman K."/>
            <person name="Brown C.T."/>
            <person name="Hug L.A."/>
            <person name="Sharon I."/>
            <person name="Castelle C.J."/>
            <person name="Probst A.J."/>
            <person name="Thomas B.C."/>
            <person name="Singh A."/>
            <person name="Wilkins M.J."/>
            <person name="Karaoz U."/>
            <person name="Brodie E.L."/>
            <person name="Williams K.H."/>
            <person name="Hubbard S.S."/>
            <person name="Banfield J.F."/>
        </authorList>
    </citation>
    <scope>NUCLEOTIDE SEQUENCE [LARGE SCALE GENOMIC DNA]</scope>
</reference>
<comment type="caution">
    <text evidence="3">The sequence shown here is derived from an EMBL/GenBank/DDBJ whole genome shotgun (WGS) entry which is preliminary data.</text>
</comment>
<feature type="domain" description="Transposase IS4-like" evidence="2">
    <location>
        <begin position="2"/>
        <end position="127"/>
    </location>
</feature>
<evidence type="ECO:0000313" key="4">
    <source>
        <dbReference type="Proteomes" id="UP000178109"/>
    </source>
</evidence>
<gene>
    <name evidence="3" type="ORF">A3H70_05570</name>
</gene>
<evidence type="ECO:0000313" key="3">
    <source>
        <dbReference type="EMBL" id="OGY93019.1"/>
    </source>
</evidence>
<sequence>MAISDASGFPIAVHVDSATPHEITLVAKTLAKRFTKAAPRRIVGDRAYDSDPLDTTLKEQGIEMISPHKSNRRKARTQDGRPLRRYRKRWKAERLYAWLQNFRKIVTRYEYYASNFLSFVLLGCMMILLRNYF</sequence>
<name>A0A1G2BWX9_9BACT</name>
<keyword evidence="1" id="KW-1133">Transmembrane helix</keyword>
<dbReference type="PANTHER" id="PTHR30007">
    <property type="entry name" value="PHP DOMAIN PROTEIN"/>
    <property type="match status" value="1"/>
</dbReference>
<evidence type="ECO:0000256" key="1">
    <source>
        <dbReference type="SAM" id="Phobius"/>
    </source>
</evidence>
<dbReference type="Pfam" id="PF01609">
    <property type="entry name" value="DDE_Tnp_1"/>
    <property type="match status" value="1"/>
</dbReference>